<evidence type="ECO:0000256" key="1">
    <source>
        <dbReference type="SAM" id="MobiDB-lite"/>
    </source>
</evidence>
<organism evidence="2 3">
    <name type="scientific">Tilletia horrida</name>
    <dbReference type="NCBI Taxonomy" id="155126"/>
    <lineage>
        <taxon>Eukaryota</taxon>
        <taxon>Fungi</taxon>
        <taxon>Dikarya</taxon>
        <taxon>Basidiomycota</taxon>
        <taxon>Ustilaginomycotina</taxon>
        <taxon>Exobasidiomycetes</taxon>
        <taxon>Tilletiales</taxon>
        <taxon>Tilletiaceae</taxon>
        <taxon>Tilletia</taxon>
    </lineage>
</organism>
<name>A0AAN6GPR9_9BASI</name>
<feature type="region of interest" description="Disordered" evidence="1">
    <location>
        <begin position="15"/>
        <end position="36"/>
    </location>
</feature>
<feature type="region of interest" description="Disordered" evidence="1">
    <location>
        <begin position="558"/>
        <end position="589"/>
    </location>
</feature>
<accession>A0AAN6GPR9</accession>
<keyword evidence="3" id="KW-1185">Reference proteome</keyword>
<evidence type="ECO:0000313" key="2">
    <source>
        <dbReference type="EMBL" id="KAK0551123.1"/>
    </source>
</evidence>
<evidence type="ECO:0000313" key="3">
    <source>
        <dbReference type="Proteomes" id="UP001176517"/>
    </source>
</evidence>
<gene>
    <name evidence="2" type="ORF">OC846_003409</name>
</gene>
<feature type="compositionally biased region" description="Low complexity" evidence="1">
    <location>
        <begin position="564"/>
        <end position="577"/>
    </location>
</feature>
<proteinExistence type="predicted"/>
<feature type="compositionally biased region" description="Low complexity" evidence="1">
    <location>
        <begin position="695"/>
        <end position="720"/>
    </location>
</feature>
<feature type="compositionally biased region" description="Low complexity" evidence="1">
    <location>
        <begin position="21"/>
        <end position="36"/>
    </location>
</feature>
<feature type="compositionally biased region" description="Polar residues" evidence="1">
    <location>
        <begin position="578"/>
        <end position="589"/>
    </location>
</feature>
<feature type="region of interest" description="Disordered" evidence="1">
    <location>
        <begin position="675"/>
        <end position="722"/>
    </location>
</feature>
<sequence>MAAAQASSAMVTLAPGGPELSTTPDTIAASSSPSSSAFACTRSQVGLVYKLSGANQKSTHTRASVKRIRHLALVSAHTNLHLVPTSSSTSDPVSASDLPSTSSSSYTADFHLSPLQSFLALNPTSTIGGEEALGQAAPVSLCKGASRTTYVVLSQPQPALRVFYEKTTGTSSSTSSRSRTIPVQLQTTLPAEFGSDPISHLNFLNSGELITAHANSPSISIFEHNPVSTAAAADKPDGSADATAATHLIKTWSFPIPLDHAQANSRITHHFTHFDSTPALHLLRYTATSFVQHERVSAIAVRIASSSLPQTSIETAAAPTKPASKTRQGRKSAIQVMDDLNALPGSTSSMTATHNPDPSSPLRLQVVLIQSRGKDAAAADRVQLLGDVVIPGFEGARKVAPTANGTAQKSEGKAEGENEVPDSSLGAGDVISASVHADGLVYILTRFGQVHLYRLHLGTEAVPTLILQRTIQLHHFHFAPTSSSSAASQVLSQPASVLALSPTHLFLAGLVLVPTSASTTSASQTGKKYKTRLYAVILDTALEVIVAESDLSSMLPSHFSVQPSNSSASTEGAESSGVTDSTGSSASRSVEISAEGVHISALRGAGSEILLQLSASSRSSSRRNSNPAASSRGISYTVTMALPYTVPAQSSVRHAMGKAGLTSRWIAGVYSAQEGSGSGLAVPKKQRKQDRRRPNAAATGTNTSADAAAAANANGVATSSKRSESVVAPFERLVQSREGPATAEDWTLVSNTLQSRPDLVEDDLVRLLVCALSRSQRRNGDEHATLRAYLRSFLPIPLSRPLVRAALKRHLRLAGAAKAGSAGAGDDVLGRLQVLTEVLCGWVDSSAQRTLERSGTWGKPNGTASAELPKLDDILLLLTDLLDTFFPYLLGAAASAPSSAATSAIEVLQRIQSALRPHISSVSSLSLLLGPLNAFAALEADRVRVSSAVHAAAAAAEEGADQVDVHPALRSGALEPKRKGVFLAGVALPASGKLSKKQQRKLQERLGKSQKNGATQARAVTGGGGPDGAGLAADGAGRAKRRMMMEASMLVGEYAVEVLEF</sequence>
<feature type="region of interest" description="Disordered" evidence="1">
    <location>
        <begin position="1004"/>
        <end position="1034"/>
    </location>
</feature>
<dbReference type="Proteomes" id="UP001176517">
    <property type="component" value="Unassembled WGS sequence"/>
</dbReference>
<protein>
    <submittedName>
        <fullName evidence="2">Uncharacterized protein</fullName>
    </submittedName>
</protein>
<dbReference type="AlphaFoldDB" id="A0AAN6GPR9"/>
<dbReference type="EMBL" id="JAPDMZ010000082">
    <property type="protein sequence ID" value="KAK0551123.1"/>
    <property type="molecule type" value="Genomic_DNA"/>
</dbReference>
<reference evidence="2" key="1">
    <citation type="journal article" date="2023" name="PhytoFront">
        <title>Draft Genome Resources of Seven Strains of Tilletia horrida, Causal Agent of Kernel Smut of Rice.</title>
        <authorList>
            <person name="Khanal S."/>
            <person name="Antony Babu S."/>
            <person name="Zhou X.G."/>
        </authorList>
    </citation>
    <scope>NUCLEOTIDE SEQUENCE</scope>
    <source>
        <strain evidence="2">TX6</strain>
    </source>
</reference>
<comment type="caution">
    <text evidence="2">The sequence shown here is derived from an EMBL/GenBank/DDBJ whole genome shotgun (WGS) entry which is preliminary data.</text>
</comment>
<feature type="region of interest" description="Disordered" evidence="1">
    <location>
        <begin position="401"/>
        <end position="425"/>
    </location>
</feature>